<feature type="non-terminal residue" evidence="2">
    <location>
        <position position="1"/>
    </location>
</feature>
<name>A0A8X6UUP6_NEPPI</name>
<protein>
    <submittedName>
        <fullName evidence="2">Uncharacterized protein</fullName>
    </submittedName>
</protein>
<organism evidence="2 3">
    <name type="scientific">Nephila pilipes</name>
    <name type="common">Giant wood spider</name>
    <name type="synonym">Nephila maculata</name>
    <dbReference type="NCBI Taxonomy" id="299642"/>
    <lineage>
        <taxon>Eukaryota</taxon>
        <taxon>Metazoa</taxon>
        <taxon>Ecdysozoa</taxon>
        <taxon>Arthropoda</taxon>
        <taxon>Chelicerata</taxon>
        <taxon>Arachnida</taxon>
        <taxon>Araneae</taxon>
        <taxon>Araneomorphae</taxon>
        <taxon>Entelegynae</taxon>
        <taxon>Araneoidea</taxon>
        <taxon>Nephilidae</taxon>
        <taxon>Nephila</taxon>
    </lineage>
</organism>
<sequence length="26" mass="3187">EEKVKRPIEEDEKTTDRRKRKIISDS</sequence>
<keyword evidence="3" id="KW-1185">Reference proteome</keyword>
<evidence type="ECO:0000256" key="1">
    <source>
        <dbReference type="SAM" id="MobiDB-lite"/>
    </source>
</evidence>
<evidence type="ECO:0000313" key="3">
    <source>
        <dbReference type="Proteomes" id="UP000887013"/>
    </source>
</evidence>
<feature type="compositionally biased region" description="Basic residues" evidence="1">
    <location>
        <begin position="16"/>
        <end position="26"/>
    </location>
</feature>
<accession>A0A8X6UUP6</accession>
<reference evidence="2" key="1">
    <citation type="submission" date="2020-08" db="EMBL/GenBank/DDBJ databases">
        <title>Multicomponent nature underlies the extraordinary mechanical properties of spider dragline silk.</title>
        <authorList>
            <person name="Kono N."/>
            <person name="Nakamura H."/>
            <person name="Mori M."/>
            <person name="Yoshida Y."/>
            <person name="Ohtoshi R."/>
            <person name="Malay A.D."/>
            <person name="Moran D.A.P."/>
            <person name="Tomita M."/>
            <person name="Numata K."/>
            <person name="Arakawa K."/>
        </authorList>
    </citation>
    <scope>NUCLEOTIDE SEQUENCE</scope>
</reference>
<feature type="region of interest" description="Disordered" evidence="1">
    <location>
        <begin position="1"/>
        <end position="26"/>
    </location>
</feature>
<comment type="caution">
    <text evidence="2">The sequence shown here is derived from an EMBL/GenBank/DDBJ whole genome shotgun (WGS) entry which is preliminary data.</text>
</comment>
<gene>
    <name evidence="2" type="ORF">NPIL_95141</name>
</gene>
<dbReference type="AlphaFoldDB" id="A0A8X6UUP6"/>
<evidence type="ECO:0000313" key="2">
    <source>
        <dbReference type="EMBL" id="GFU45444.1"/>
    </source>
</evidence>
<dbReference type="EMBL" id="BMAW01132843">
    <property type="protein sequence ID" value="GFU45444.1"/>
    <property type="molecule type" value="Genomic_DNA"/>
</dbReference>
<dbReference type="Proteomes" id="UP000887013">
    <property type="component" value="Unassembled WGS sequence"/>
</dbReference>
<proteinExistence type="predicted"/>